<proteinExistence type="predicted"/>
<gene>
    <name evidence="7" type="primary">phbC_3</name>
    <name evidence="7" type="ORF">AW11_03889</name>
</gene>
<evidence type="ECO:0000256" key="4">
    <source>
        <dbReference type="ARBA" id="ARBA00023315"/>
    </source>
</evidence>
<evidence type="ECO:0000259" key="5">
    <source>
        <dbReference type="Pfam" id="PF00561"/>
    </source>
</evidence>
<sequence>MTSPPASAQDRSLPAAAEVANSYLEVAQRASRLLRRHMKKTARKGIWFPSEEFAVAGAFMDLSARLLVSPYRLAQTQMAMMRDHVQLWQQSMLRSMGMPSHAVARPDADDERFADEAWQENFLFDFIKQSYLITARHLHQTVAGAEGLDEVTRQRVSTLTRQYIDALAPTNFALTNPEVLRETVSSKGKNLLKGLKHLLKDFAAGDLQGRLPPRPGDSGAWRLGTDLASTPGKVIYQNELMQLIQYQATGSHQHRKPLLIVPPWINKYYVFDLRESNSFVRWASEQGFTTFIISWVDPDQRLAQRGFADYLVDGVLAAIDAVEQASGEKQVDVVGYCLGGTLLMATLAWMAARRDKRVASATFLGTLIDFSAPGELATLAEAAPGNTGKTAGTRHRDSAALTSSTYKMVHANDLIWSVVVNNYLLGRDRFPLDLLHWNADVTRLPTALHRFYVENFYQANKLRQPGGVTLAGVAIDVSRVKVPCYFLATIEDHISPWRSVYNGAQLPGGPRRFVLGGSGHLAGTINPPAAKQHGYWTNESSTLPEQAGAFLSSATRHHGSWWTDWQQWLLAQADGNTLVGARQPGERALKVIEDAPGSYAGGHDAPPAAP</sequence>
<evidence type="ECO:0000259" key="6">
    <source>
        <dbReference type="Pfam" id="PF07167"/>
    </source>
</evidence>
<dbReference type="EC" id="2.3.1.-" evidence="7"/>
<dbReference type="Pfam" id="PF00561">
    <property type="entry name" value="Abhydrolase_1"/>
    <property type="match status" value="1"/>
</dbReference>
<comment type="caution">
    <text evidence="7">The sequence shown here is derived from an EMBL/GenBank/DDBJ whole genome shotgun (WGS) entry which is preliminary data.</text>
</comment>
<dbReference type="GO" id="GO:0005737">
    <property type="term" value="C:cytoplasm"/>
    <property type="evidence" value="ECO:0007669"/>
    <property type="project" value="UniProtKB-SubCell"/>
</dbReference>
<dbReference type="InterPro" id="IPR000073">
    <property type="entry name" value="AB_hydrolase_1"/>
</dbReference>
<reference evidence="7" key="1">
    <citation type="submission" date="2014-02" db="EMBL/GenBank/DDBJ databases">
        <title>Expanding our view of genomic diversity in Candidatus Accumulibacter clades.</title>
        <authorList>
            <person name="Skennerton C.T."/>
            <person name="Barr J.J."/>
            <person name="Slater F.R."/>
            <person name="Bond P.L."/>
            <person name="Tyson G.W."/>
        </authorList>
    </citation>
    <scope>NUCLEOTIDE SEQUENCE [LARGE SCALE GENOMIC DNA]</scope>
</reference>
<dbReference type="Gene3D" id="3.40.50.1820">
    <property type="entry name" value="alpha/beta hydrolase"/>
    <property type="match status" value="1"/>
</dbReference>
<dbReference type="SUPFAM" id="SSF53474">
    <property type="entry name" value="alpha/beta-Hydrolases"/>
    <property type="match status" value="1"/>
</dbReference>
<dbReference type="Proteomes" id="UP000022141">
    <property type="component" value="Unassembled WGS sequence"/>
</dbReference>
<dbReference type="STRING" id="1454004.AW11_03889"/>
<keyword evidence="3 7" id="KW-0808">Transferase</keyword>
<dbReference type="AlphaFoldDB" id="A0A011NNS4"/>
<dbReference type="EMBL" id="JEMY01000070">
    <property type="protein sequence ID" value="EXI84413.1"/>
    <property type="molecule type" value="Genomic_DNA"/>
</dbReference>
<dbReference type="InterPro" id="IPR010963">
    <property type="entry name" value="PHA_synth_I"/>
</dbReference>
<evidence type="ECO:0000256" key="2">
    <source>
        <dbReference type="ARBA" id="ARBA00022490"/>
    </source>
</evidence>
<dbReference type="PANTHER" id="PTHR36837:SF5">
    <property type="entry name" value="POLY-3-HYDROXYBUTYRATE SYNTHASE"/>
    <property type="match status" value="1"/>
</dbReference>
<evidence type="ECO:0000313" key="7">
    <source>
        <dbReference type="EMBL" id="EXI84413.1"/>
    </source>
</evidence>
<protein>
    <submittedName>
        <fullName evidence="7">Poly-beta-hydroxybutyrate polymerase</fullName>
        <ecNumber evidence="7">2.3.1.-</ecNumber>
    </submittedName>
</protein>
<dbReference type="PATRIC" id="fig|1454004.3.peg.3992"/>
<dbReference type="NCBIfam" id="TIGR01838">
    <property type="entry name" value="PHA_synth_I"/>
    <property type="match status" value="1"/>
</dbReference>
<dbReference type="GO" id="GO:0042619">
    <property type="term" value="P:poly-hydroxybutyrate biosynthetic process"/>
    <property type="evidence" value="ECO:0007669"/>
    <property type="project" value="InterPro"/>
</dbReference>
<dbReference type="PANTHER" id="PTHR36837">
    <property type="entry name" value="POLY(3-HYDROXYALKANOATE) POLYMERASE SUBUNIT PHAC"/>
    <property type="match status" value="1"/>
</dbReference>
<evidence type="ECO:0000313" key="8">
    <source>
        <dbReference type="Proteomes" id="UP000022141"/>
    </source>
</evidence>
<name>A0A011NNS4_ACCRE</name>
<comment type="subcellular location">
    <subcellularLocation>
        <location evidence="1">Cytoplasm</location>
    </subcellularLocation>
</comment>
<dbReference type="InterPro" id="IPR010941">
    <property type="entry name" value="PhaC_N"/>
</dbReference>
<dbReference type="InterPro" id="IPR029058">
    <property type="entry name" value="AB_hydrolase_fold"/>
</dbReference>
<dbReference type="Pfam" id="PF07167">
    <property type="entry name" value="PhaC_N"/>
    <property type="match status" value="1"/>
</dbReference>
<keyword evidence="8" id="KW-1185">Reference proteome</keyword>
<dbReference type="eggNOG" id="COG3243">
    <property type="taxonomic scope" value="Bacteria"/>
</dbReference>
<dbReference type="InterPro" id="IPR051321">
    <property type="entry name" value="PHA/PHB_synthase"/>
</dbReference>
<keyword evidence="2" id="KW-0963">Cytoplasm</keyword>
<feature type="domain" description="Poly-beta-hydroxybutyrate polymerase N-terminal" evidence="6">
    <location>
        <begin position="109"/>
        <end position="283"/>
    </location>
</feature>
<feature type="domain" description="AB hydrolase-1" evidence="5">
    <location>
        <begin position="304"/>
        <end position="522"/>
    </location>
</feature>
<dbReference type="GO" id="GO:0016746">
    <property type="term" value="F:acyltransferase activity"/>
    <property type="evidence" value="ECO:0007669"/>
    <property type="project" value="UniProtKB-KW"/>
</dbReference>
<evidence type="ECO:0000256" key="3">
    <source>
        <dbReference type="ARBA" id="ARBA00022679"/>
    </source>
</evidence>
<accession>A0A011NNS4</accession>
<keyword evidence="4 7" id="KW-0012">Acyltransferase</keyword>
<evidence type="ECO:0000256" key="1">
    <source>
        <dbReference type="ARBA" id="ARBA00004496"/>
    </source>
</evidence>
<organism evidence="7 8">
    <name type="scientific">Accumulibacter regalis</name>
    <dbReference type="NCBI Taxonomy" id="522306"/>
    <lineage>
        <taxon>Bacteria</taxon>
        <taxon>Pseudomonadati</taxon>
        <taxon>Pseudomonadota</taxon>
        <taxon>Betaproteobacteria</taxon>
        <taxon>Candidatus Accumulibacter</taxon>
    </lineage>
</organism>